<keyword evidence="2" id="KW-1133">Transmembrane helix</keyword>
<dbReference type="AlphaFoldDB" id="A0A7R9Q1Q9"/>
<name>A0A7R9Q1Q9_9ACAR</name>
<dbReference type="Proteomes" id="UP000759131">
    <property type="component" value="Unassembled WGS sequence"/>
</dbReference>
<protein>
    <recommendedName>
        <fullName evidence="5">Transmembrane protein</fullName>
    </recommendedName>
</protein>
<evidence type="ECO:0000256" key="1">
    <source>
        <dbReference type="SAM" id="MobiDB-lite"/>
    </source>
</evidence>
<keyword evidence="4" id="KW-1185">Reference proteome</keyword>
<evidence type="ECO:0000313" key="3">
    <source>
        <dbReference type="EMBL" id="CAD7629074.1"/>
    </source>
</evidence>
<gene>
    <name evidence="3" type="ORF">OSB1V03_LOCUS9491</name>
</gene>
<feature type="transmembrane region" description="Helical" evidence="2">
    <location>
        <begin position="142"/>
        <end position="164"/>
    </location>
</feature>
<accession>A0A7R9Q1Q9</accession>
<dbReference type="EMBL" id="CAJPIZ010006420">
    <property type="protein sequence ID" value="CAG2109504.1"/>
    <property type="molecule type" value="Genomic_DNA"/>
</dbReference>
<feature type="region of interest" description="Disordered" evidence="1">
    <location>
        <begin position="308"/>
        <end position="354"/>
    </location>
</feature>
<feature type="region of interest" description="Disordered" evidence="1">
    <location>
        <begin position="71"/>
        <end position="96"/>
    </location>
</feature>
<proteinExistence type="predicted"/>
<feature type="compositionally biased region" description="Basic and acidic residues" evidence="1">
    <location>
        <begin position="309"/>
        <end position="321"/>
    </location>
</feature>
<dbReference type="Pfam" id="PF06522">
    <property type="entry name" value="B12D"/>
    <property type="match status" value="1"/>
</dbReference>
<dbReference type="EMBL" id="OC860995">
    <property type="protein sequence ID" value="CAD7629074.1"/>
    <property type="molecule type" value="Genomic_DNA"/>
</dbReference>
<feature type="region of interest" description="Disordered" evidence="1">
    <location>
        <begin position="260"/>
        <end position="282"/>
    </location>
</feature>
<dbReference type="InterPro" id="IPR010530">
    <property type="entry name" value="B12D"/>
</dbReference>
<keyword evidence="2" id="KW-0812">Transmembrane</keyword>
<evidence type="ECO:0000256" key="2">
    <source>
        <dbReference type="SAM" id="Phobius"/>
    </source>
</evidence>
<feature type="compositionally biased region" description="Gly residues" evidence="1">
    <location>
        <begin position="273"/>
        <end position="282"/>
    </location>
</feature>
<sequence length="354" mass="39156">MKKILSPLKTATDLLFNSVIESIYPSSQTSPPLLINTSLIDNEIIINNKNIFVIRKRSGCLTIDTNSVRLQSSTTCPSHPTHSRLHSTPTGDHPMPSMSTPGAVEEYNVRNPPLEDRFAGDRMQSMAAGLRRAVATTRVNPGVWPIVFISVGVVPVGLTCFLWYRLTHSPEVSFGRCGDRDPEPHQHWEHRHAKLDRPDMALVMAPHPRPKFDYNRMPDPRPPVRLFSDIKSVSKTNRFFKAIGMSRTLSGFQMVKRDLIGTDGTRPTAPGNKGRGSGRGGGRLVVTGIVLGGLAFCANKYFCGHKKSRVSEGKDESEKTATKSLEPRPSGQEVRAEAKKVRKHRVSDIPPPVL</sequence>
<keyword evidence="2" id="KW-0472">Membrane</keyword>
<evidence type="ECO:0008006" key="5">
    <source>
        <dbReference type="Google" id="ProtNLM"/>
    </source>
</evidence>
<reference evidence="3" key="1">
    <citation type="submission" date="2020-11" db="EMBL/GenBank/DDBJ databases">
        <authorList>
            <person name="Tran Van P."/>
        </authorList>
    </citation>
    <scope>NUCLEOTIDE SEQUENCE</scope>
</reference>
<organism evidence="3">
    <name type="scientific">Medioppia subpectinata</name>
    <dbReference type="NCBI Taxonomy" id="1979941"/>
    <lineage>
        <taxon>Eukaryota</taxon>
        <taxon>Metazoa</taxon>
        <taxon>Ecdysozoa</taxon>
        <taxon>Arthropoda</taxon>
        <taxon>Chelicerata</taxon>
        <taxon>Arachnida</taxon>
        <taxon>Acari</taxon>
        <taxon>Acariformes</taxon>
        <taxon>Sarcoptiformes</taxon>
        <taxon>Oribatida</taxon>
        <taxon>Brachypylina</taxon>
        <taxon>Oppioidea</taxon>
        <taxon>Oppiidae</taxon>
        <taxon>Medioppia</taxon>
    </lineage>
</organism>
<evidence type="ECO:0000313" key="4">
    <source>
        <dbReference type="Proteomes" id="UP000759131"/>
    </source>
</evidence>